<dbReference type="SUPFAM" id="SSF53756">
    <property type="entry name" value="UDP-Glycosyltransferase/glycogen phosphorylase"/>
    <property type="match status" value="1"/>
</dbReference>
<dbReference type="GO" id="GO:0005829">
    <property type="term" value="C:cytosol"/>
    <property type="evidence" value="ECO:0007669"/>
    <property type="project" value="TreeGrafter"/>
</dbReference>
<gene>
    <name evidence="3" type="ORF">S12H4_09351</name>
</gene>
<organism evidence="3">
    <name type="scientific">marine sediment metagenome</name>
    <dbReference type="NCBI Taxonomy" id="412755"/>
    <lineage>
        <taxon>unclassified sequences</taxon>
        <taxon>metagenomes</taxon>
        <taxon>ecological metagenomes</taxon>
    </lineage>
</organism>
<dbReference type="GO" id="GO:0009244">
    <property type="term" value="P:lipopolysaccharide core region biosynthetic process"/>
    <property type="evidence" value="ECO:0007669"/>
    <property type="project" value="TreeGrafter"/>
</dbReference>
<sequence>MRRRTIVVRSPNWVGDAVVSTAVLKPLRDYFKNEKIIVVAKEYVYGIFENNPYINDIIIFKGFKDSIKKIKGDIGIILPNSFSSALLFALSGIKRRIGYRSEQRSFLLTDAITMPQLRKEHLLDNYKRIVLSIIKSGDPLGFTPGIFLSKDEEGKQIFERFDFNNIKPVTDSDVKSLFSTIFTPSYLIA</sequence>
<dbReference type="AlphaFoldDB" id="X1QR98"/>
<reference evidence="3" key="1">
    <citation type="journal article" date="2014" name="Front. Microbiol.">
        <title>High frequency of phylogenetically diverse reductive dehalogenase-homologous genes in deep subseafloor sedimentary metagenomes.</title>
        <authorList>
            <person name="Kawai M."/>
            <person name="Futagami T."/>
            <person name="Toyoda A."/>
            <person name="Takaki Y."/>
            <person name="Nishi S."/>
            <person name="Hori S."/>
            <person name="Arai W."/>
            <person name="Tsubouchi T."/>
            <person name="Morono Y."/>
            <person name="Uchiyama I."/>
            <person name="Ito T."/>
            <person name="Fujiyama A."/>
            <person name="Inagaki F."/>
            <person name="Takami H."/>
        </authorList>
    </citation>
    <scope>NUCLEOTIDE SEQUENCE</scope>
    <source>
        <strain evidence="3">Expedition CK06-06</strain>
    </source>
</reference>
<evidence type="ECO:0008006" key="4">
    <source>
        <dbReference type="Google" id="ProtNLM"/>
    </source>
</evidence>
<dbReference type="PANTHER" id="PTHR30160">
    <property type="entry name" value="TETRAACYLDISACCHARIDE 4'-KINASE-RELATED"/>
    <property type="match status" value="1"/>
</dbReference>
<dbReference type="CDD" id="cd03789">
    <property type="entry name" value="GT9_LPS_heptosyltransferase"/>
    <property type="match status" value="1"/>
</dbReference>
<dbReference type="GO" id="GO:0008713">
    <property type="term" value="F:ADP-heptose-lipopolysaccharide heptosyltransferase activity"/>
    <property type="evidence" value="ECO:0007669"/>
    <property type="project" value="TreeGrafter"/>
</dbReference>
<evidence type="ECO:0000313" key="3">
    <source>
        <dbReference type="EMBL" id="GAI70778.1"/>
    </source>
</evidence>
<dbReference type="InterPro" id="IPR002201">
    <property type="entry name" value="Glyco_trans_9"/>
</dbReference>
<keyword evidence="2" id="KW-0808">Transferase</keyword>
<accession>X1QR98</accession>
<comment type="caution">
    <text evidence="3">The sequence shown here is derived from an EMBL/GenBank/DDBJ whole genome shotgun (WGS) entry which is preliminary data.</text>
</comment>
<proteinExistence type="predicted"/>
<dbReference type="InterPro" id="IPR051199">
    <property type="entry name" value="LPS_LOS_Heptosyltrfase"/>
</dbReference>
<protein>
    <recommendedName>
        <fullName evidence="4">Lipopolysaccharide heptosyltransferase II</fullName>
    </recommendedName>
</protein>
<evidence type="ECO:0000256" key="2">
    <source>
        <dbReference type="ARBA" id="ARBA00022679"/>
    </source>
</evidence>
<name>X1QR98_9ZZZZ</name>
<dbReference type="Gene3D" id="3.40.50.2000">
    <property type="entry name" value="Glycogen Phosphorylase B"/>
    <property type="match status" value="1"/>
</dbReference>
<dbReference type="Pfam" id="PF01075">
    <property type="entry name" value="Glyco_transf_9"/>
    <property type="match status" value="1"/>
</dbReference>
<dbReference type="PANTHER" id="PTHR30160:SF7">
    <property type="entry name" value="ADP-HEPTOSE--LPS HEPTOSYLTRANSFERASE 2"/>
    <property type="match status" value="1"/>
</dbReference>
<dbReference type="EMBL" id="BARW01003774">
    <property type="protein sequence ID" value="GAI70778.1"/>
    <property type="molecule type" value="Genomic_DNA"/>
</dbReference>
<keyword evidence="1" id="KW-0328">Glycosyltransferase</keyword>
<evidence type="ECO:0000256" key="1">
    <source>
        <dbReference type="ARBA" id="ARBA00022676"/>
    </source>
</evidence>